<dbReference type="GO" id="GO:0002130">
    <property type="term" value="P:wobble position ribose methylation"/>
    <property type="evidence" value="ECO:0007669"/>
    <property type="project" value="TreeGrafter"/>
</dbReference>
<dbReference type="Pfam" id="PF00588">
    <property type="entry name" value="SpoU_methylase"/>
    <property type="match status" value="1"/>
</dbReference>
<dbReference type="InterPro" id="IPR029026">
    <property type="entry name" value="tRNA_m1G_MTases_N"/>
</dbReference>
<feature type="binding site" evidence="6 7">
    <location>
        <position position="134"/>
    </location>
    <ligand>
        <name>S-adenosyl-L-methionine</name>
        <dbReference type="ChEBI" id="CHEBI:59789"/>
    </ligand>
</feature>
<dbReference type="EMBL" id="CP002432">
    <property type="protein sequence ID" value="ADU66975.1"/>
    <property type="molecule type" value="Genomic_DNA"/>
</dbReference>
<evidence type="ECO:0000256" key="4">
    <source>
        <dbReference type="ARBA" id="ARBA00022691"/>
    </source>
</evidence>
<evidence type="ECO:0000256" key="1">
    <source>
        <dbReference type="ARBA" id="ARBA00022490"/>
    </source>
</evidence>
<evidence type="ECO:0000256" key="7">
    <source>
        <dbReference type="PIRSR" id="PIRSR029256-1"/>
    </source>
</evidence>
<dbReference type="GO" id="GO:0005737">
    <property type="term" value="C:cytoplasm"/>
    <property type="evidence" value="ECO:0007669"/>
    <property type="project" value="UniProtKB-SubCell"/>
</dbReference>
<feature type="binding site" evidence="6 7">
    <location>
        <position position="80"/>
    </location>
    <ligand>
        <name>S-adenosyl-L-methionine</name>
        <dbReference type="ChEBI" id="CHEBI:59789"/>
    </ligand>
</feature>
<dbReference type="CDD" id="cd18094">
    <property type="entry name" value="SpoU-like_TrmL"/>
    <property type="match status" value="1"/>
</dbReference>
<dbReference type="HAMAP" id="MF_01885">
    <property type="entry name" value="tRNA_methyltr_TrmL"/>
    <property type="match status" value="1"/>
</dbReference>
<proteinExistence type="inferred from homology"/>
<dbReference type="GO" id="GO:0141102">
    <property type="term" value="F:tRNA (5-carboxymethylaminomethyluridine(34)-2'-O)-methyltransferase activity"/>
    <property type="evidence" value="ECO:0007669"/>
    <property type="project" value="RHEA"/>
</dbReference>
<dbReference type="FunCoup" id="E6W411">
    <property type="interactions" value="225"/>
</dbReference>
<feature type="binding site" evidence="6 7">
    <location>
        <position position="124"/>
    </location>
    <ligand>
        <name>S-adenosyl-L-methionine</name>
        <dbReference type="ChEBI" id="CHEBI:59789"/>
    </ligand>
</feature>
<dbReference type="SUPFAM" id="SSF75217">
    <property type="entry name" value="alpha/beta knot"/>
    <property type="match status" value="1"/>
</dbReference>
<dbReference type="InterPro" id="IPR029028">
    <property type="entry name" value="Alpha/beta_knot_MTases"/>
</dbReference>
<evidence type="ECO:0000259" key="8">
    <source>
        <dbReference type="Pfam" id="PF00588"/>
    </source>
</evidence>
<comment type="function">
    <text evidence="6">Could methylate the ribose at the nucleotide 34 wobble position in tRNA.</text>
</comment>
<dbReference type="eggNOG" id="COG0219">
    <property type="taxonomic scope" value="Bacteria"/>
</dbReference>
<dbReference type="PANTHER" id="PTHR42971:SF1">
    <property type="entry name" value="TRNA (CYTIDINE(34)-2'-O)-METHYLTRANSFERASE"/>
    <property type="match status" value="1"/>
</dbReference>
<comment type="catalytic activity">
    <reaction evidence="6">
        <text>cytidine(34) in tRNA + S-adenosyl-L-methionine = 2'-O-methylcytidine(34) in tRNA + S-adenosyl-L-homocysteine + H(+)</text>
        <dbReference type="Rhea" id="RHEA:43084"/>
        <dbReference type="Rhea" id="RHEA-COMP:10331"/>
        <dbReference type="Rhea" id="RHEA-COMP:10332"/>
        <dbReference type="ChEBI" id="CHEBI:15378"/>
        <dbReference type="ChEBI" id="CHEBI:57856"/>
        <dbReference type="ChEBI" id="CHEBI:59789"/>
        <dbReference type="ChEBI" id="CHEBI:74495"/>
        <dbReference type="ChEBI" id="CHEBI:82748"/>
        <dbReference type="EC" id="2.1.1.207"/>
    </reaction>
</comment>
<name>E6W411_DESIS</name>
<evidence type="ECO:0000256" key="3">
    <source>
        <dbReference type="ARBA" id="ARBA00022679"/>
    </source>
</evidence>
<evidence type="ECO:0000256" key="2">
    <source>
        <dbReference type="ARBA" id="ARBA00022603"/>
    </source>
</evidence>
<evidence type="ECO:0000256" key="6">
    <source>
        <dbReference type="HAMAP-Rule" id="MF_01885"/>
    </source>
</evidence>
<keyword evidence="2 6" id="KW-0489">Methyltransferase</keyword>
<accession>E6W411</accession>
<dbReference type="Gene3D" id="3.40.1280.10">
    <property type="match status" value="1"/>
</dbReference>
<dbReference type="OrthoDB" id="9789043at2"/>
<evidence type="ECO:0000256" key="5">
    <source>
        <dbReference type="ARBA" id="ARBA00022694"/>
    </source>
</evidence>
<keyword evidence="3 6" id="KW-0808">Transferase</keyword>
<protein>
    <recommendedName>
        <fullName evidence="6">Putative tRNA (cytidine(34)-2'-O)-methyltransferase</fullName>
        <ecNumber evidence="6">2.1.1.207</ecNumber>
    </recommendedName>
    <alternativeName>
        <fullName evidence="6">tRNA (cytidine/uridine-2'-O-)-methyltransferase</fullName>
    </alternativeName>
</protein>
<keyword evidence="1 6" id="KW-0963">Cytoplasm</keyword>
<dbReference type="InterPro" id="IPR016914">
    <property type="entry name" value="TrmL"/>
</dbReference>
<keyword evidence="10" id="KW-1185">Reference proteome</keyword>
<keyword evidence="4 6" id="KW-0949">S-adenosyl-L-methionine</keyword>
<dbReference type="PIRSF" id="PIRSF029256">
    <property type="entry name" value="SpoU_TrmH_prd"/>
    <property type="match status" value="1"/>
</dbReference>
<dbReference type="KEGG" id="din:Selin_2255"/>
<dbReference type="GO" id="GO:0003723">
    <property type="term" value="F:RNA binding"/>
    <property type="evidence" value="ECO:0007669"/>
    <property type="project" value="InterPro"/>
</dbReference>
<keyword evidence="5 6" id="KW-0819">tRNA processing</keyword>
<dbReference type="Proteomes" id="UP000002572">
    <property type="component" value="Chromosome"/>
</dbReference>
<dbReference type="PANTHER" id="PTHR42971">
    <property type="entry name" value="TRNA (CYTIDINE(34)-2'-O)-METHYLTRANSFERASE"/>
    <property type="match status" value="1"/>
</dbReference>
<evidence type="ECO:0000313" key="9">
    <source>
        <dbReference type="EMBL" id="ADU66975.1"/>
    </source>
</evidence>
<feature type="binding site" evidence="6 7">
    <location>
        <position position="103"/>
    </location>
    <ligand>
        <name>S-adenosyl-L-methionine</name>
        <dbReference type="ChEBI" id="CHEBI:59789"/>
    </ligand>
</feature>
<dbReference type="InterPro" id="IPR001537">
    <property type="entry name" value="SpoU_MeTrfase"/>
</dbReference>
<sequence length="158" mass="17822">MLNVVLFEPRIPQNTGNIGRLCVLTGCRLHLIEPLGFSLDARHLRRAGLDYWEHLPLRVHGTLAEFLEYVNFQKGTLCGITTKARRPYTQIPVDGGPLFVIFGREDTGMTEALHGACGEKRYRLPMRECSSCRSMNLSSSVAVVVYDILRRQGFSELL</sequence>
<evidence type="ECO:0000313" key="10">
    <source>
        <dbReference type="Proteomes" id="UP000002572"/>
    </source>
</evidence>
<dbReference type="EC" id="2.1.1.207" evidence="6"/>
<comment type="catalytic activity">
    <reaction evidence="6">
        <text>5-carboxymethylaminomethyluridine(34) in tRNA(Leu) + S-adenosyl-L-methionine = 5-carboxymethylaminomethyl-2'-O-methyluridine(34) in tRNA(Leu) + S-adenosyl-L-homocysteine + H(+)</text>
        <dbReference type="Rhea" id="RHEA:43088"/>
        <dbReference type="Rhea" id="RHEA-COMP:10333"/>
        <dbReference type="Rhea" id="RHEA-COMP:10334"/>
        <dbReference type="ChEBI" id="CHEBI:15378"/>
        <dbReference type="ChEBI" id="CHEBI:57856"/>
        <dbReference type="ChEBI" id="CHEBI:59789"/>
        <dbReference type="ChEBI" id="CHEBI:74508"/>
        <dbReference type="ChEBI" id="CHEBI:74511"/>
        <dbReference type="EC" id="2.1.1.207"/>
    </reaction>
</comment>
<dbReference type="HOGENOM" id="CLU_110125_0_0_0"/>
<feature type="domain" description="tRNA/rRNA methyltransferase SpoU type" evidence="8">
    <location>
        <begin position="2"/>
        <end position="146"/>
    </location>
</feature>
<gene>
    <name evidence="9" type="ordered locus">Selin_2255</name>
</gene>
<reference evidence="9 10" key="1">
    <citation type="submission" date="2010-12" db="EMBL/GenBank/DDBJ databases">
        <title>Complete sequence of Desulfurispirillum indicum S5.</title>
        <authorList>
            <consortium name="US DOE Joint Genome Institute"/>
            <person name="Lucas S."/>
            <person name="Copeland A."/>
            <person name="Lapidus A."/>
            <person name="Cheng J.-F."/>
            <person name="Goodwin L."/>
            <person name="Pitluck S."/>
            <person name="Chertkov O."/>
            <person name="Held B."/>
            <person name="Detter J.C."/>
            <person name="Han C."/>
            <person name="Tapia R."/>
            <person name="Land M."/>
            <person name="Hauser L."/>
            <person name="Kyrpides N."/>
            <person name="Ivanova N."/>
            <person name="Mikhailova N."/>
            <person name="Haggblom M."/>
            <person name="Rauschenbach I."/>
            <person name="Bini E."/>
            <person name="Woyke T."/>
        </authorList>
    </citation>
    <scope>NUCLEOTIDE SEQUENCE [LARGE SCALE GENOMIC DNA]</scope>
    <source>
        <strain evidence="10">ATCC BAA-1389 / DSM 22839 / S5</strain>
    </source>
</reference>
<dbReference type="RefSeq" id="WP_013506851.1">
    <property type="nucleotide sequence ID" value="NC_014836.1"/>
</dbReference>
<organism evidence="9 10">
    <name type="scientific">Desulfurispirillum indicum (strain ATCC BAA-1389 / DSM 22839 / S5)</name>
    <dbReference type="NCBI Taxonomy" id="653733"/>
    <lineage>
        <taxon>Bacteria</taxon>
        <taxon>Pseudomonadati</taxon>
        <taxon>Chrysiogenota</taxon>
        <taxon>Chrysiogenia</taxon>
        <taxon>Chrysiogenales</taxon>
        <taxon>Chrysiogenaceae</taxon>
        <taxon>Desulfurispirillum</taxon>
    </lineage>
</organism>
<dbReference type="STRING" id="653733.Selin_2255"/>
<comment type="similarity">
    <text evidence="6">Belongs to the class IV-like SAM-binding methyltransferase superfamily. RNA methyltransferase TrmH family. TrmL subfamily.</text>
</comment>
<dbReference type="AlphaFoldDB" id="E6W411"/>
<comment type="subcellular location">
    <subcellularLocation>
        <location evidence="6">Cytoplasm</location>
    </subcellularLocation>
</comment>
<dbReference type="GO" id="GO:0141098">
    <property type="term" value="F:tRNA (cytidine(34)-2'-O)-methyltransferase activity"/>
    <property type="evidence" value="ECO:0007669"/>
    <property type="project" value="RHEA"/>
</dbReference>
<dbReference type="InParanoid" id="E6W411"/>